<evidence type="ECO:0000313" key="2">
    <source>
        <dbReference type="EMBL" id="MFC7220000.1"/>
    </source>
</evidence>
<accession>A0ABW2GGV0</accession>
<feature type="compositionally biased region" description="Pro residues" evidence="1">
    <location>
        <begin position="262"/>
        <end position="272"/>
    </location>
</feature>
<evidence type="ECO:0000313" key="3">
    <source>
        <dbReference type="Proteomes" id="UP001596413"/>
    </source>
</evidence>
<name>A0ABW2GGV0_9ACTN</name>
<organism evidence="2 3">
    <name type="scientific">Streptomyces polyrhachis</name>
    <dbReference type="NCBI Taxonomy" id="1282885"/>
    <lineage>
        <taxon>Bacteria</taxon>
        <taxon>Bacillati</taxon>
        <taxon>Actinomycetota</taxon>
        <taxon>Actinomycetes</taxon>
        <taxon>Kitasatosporales</taxon>
        <taxon>Streptomycetaceae</taxon>
        <taxon>Streptomyces</taxon>
    </lineage>
</organism>
<feature type="compositionally biased region" description="Low complexity" evidence="1">
    <location>
        <begin position="279"/>
        <end position="297"/>
    </location>
</feature>
<proteinExistence type="predicted"/>
<feature type="region of interest" description="Disordered" evidence="1">
    <location>
        <begin position="1"/>
        <end position="387"/>
    </location>
</feature>
<evidence type="ECO:0000256" key="1">
    <source>
        <dbReference type="SAM" id="MobiDB-lite"/>
    </source>
</evidence>
<sequence>MSRETDSPSTGPQGRSDAPYPPGTPPFPIQDGRRADASATPGAPGPLSPDAEDGPRTETTLTTRVRINIPGSRPIPPVVMRTSVEGGGAEPPAGSGAQGAPPAREALPVREARPVREAASAGPPSSGASAEGGEEKVSEWFSPRKPSAPQEPGAASAQPPAPAAPPQAAPPVRDAVPPPPAGPPVRDALPVRDAAAPAPAESTAQLPAVRTDGHGFAAGDPANASPVRDTPPVPPGRPAGRAPGGSTAGPVTGSFKLAPPADEAPPAGPPGPAARTTRPGSAPASTGGAPSTGASGTIHAPAPPQMGNPFPSAPQPSAPQPSSPFAREAMDTPGFMQPPGGHMAPPVPPAGPGAVRDTGGQAYRFDAAPPEEARQPRRGRRGPDPKKLAALAGGGVFALLAVAYGAGLVLNHSDVPNGTTVLGVDIGGSTRDEAVSTLDAELQGRLTAPMKLRVGDTERTLKPQAAGLEMDTAATVRAATGSDYNPVSVIGSLFGGSREVEPVMSDDKDKLRAALEDLSGTGAGARDGMIRFEAGRAVKVPGTASESVDVAKAMDVVQAAFDTRAEGGPNRVVVLPVGKQEPKVSDAEFERAMKNEAALFMSANVKVVAGGTSIEFSPQRSLPKFLSLVPTPEGKLAPYVDTKALAGLYGSTFDGLTVERADGSRTPVQPTDVAQAVMAALQQTDPAKRVGTIEVAG</sequence>
<feature type="compositionally biased region" description="Pro residues" evidence="1">
    <location>
        <begin position="19"/>
        <end position="28"/>
    </location>
</feature>
<feature type="compositionally biased region" description="Low complexity" evidence="1">
    <location>
        <begin position="117"/>
        <end position="131"/>
    </location>
</feature>
<keyword evidence="3" id="KW-1185">Reference proteome</keyword>
<dbReference type="EMBL" id="JBHSZO010000027">
    <property type="protein sequence ID" value="MFC7220000.1"/>
    <property type="molecule type" value="Genomic_DNA"/>
</dbReference>
<dbReference type="Proteomes" id="UP001596413">
    <property type="component" value="Unassembled WGS sequence"/>
</dbReference>
<feature type="compositionally biased region" description="Basic and acidic residues" evidence="1">
    <location>
        <begin position="107"/>
        <end position="116"/>
    </location>
</feature>
<reference evidence="3" key="1">
    <citation type="journal article" date="2019" name="Int. J. Syst. Evol. Microbiol.">
        <title>The Global Catalogue of Microorganisms (GCM) 10K type strain sequencing project: providing services to taxonomists for standard genome sequencing and annotation.</title>
        <authorList>
            <consortium name="The Broad Institute Genomics Platform"/>
            <consortium name="The Broad Institute Genome Sequencing Center for Infectious Disease"/>
            <person name="Wu L."/>
            <person name="Ma J."/>
        </authorList>
    </citation>
    <scope>NUCLEOTIDE SEQUENCE [LARGE SCALE GENOMIC DNA]</scope>
    <source>
        <strain evidence="3">CGMCC 1.13681</strain>
    </source>
</reference>
<feature type="compositionally biased region" description="Basic and acidic residues" evidence="1">
    <location>
        <begin position="371"/>
        <end position="387"/>
    </location>
</feature>
<dbReference type="RefSeq" id="WP_386416330.1">
    <property type="nucleotide sequence ID" value="NZ_JBHSZO010000027.1"/>
</dbReference>
<feature type="compositionally biased region" description="Pro residues" evidence="1">
    <location>
        <begin position="159"/>
        <end position="169"/>
    </location>
</feature>
<protein>
    <recommendedName>
        <fullName evidence="4">Peptidoglycan binding domain-containing protein</fullName>
    </recommendedName>
</protein>
<feature type="compositionally biased region" description="Pro residues" evidence="1">
    <location>
        <begin position="301"/>
        <end position="322"/>
    </location>
</feature>
<evidence type="ECO:0008006" key="4">
    <source>
        <dbReference type="Google" id="ProtNLM"/>
    </source>
</evidence>
<feature type="compositionally biased region" description="Low complexity" evidence="1">
    <location>
        <begin position="90"/>
        <end position="103"/>
    </location>
</feature>
<feature type="compositionally biased region" description="Low complexity" evidence="1">
    <location>
        <begin position="184"/>
        <end position="200"/>
    </location>
</feature>
<feature type="compositionally biased region" description="Low complexity" evidence="1">
    <location>
        <begin position="147"/>
        <end position="158"/>
    </location>
</feature>
<gene>
    <name evidence="2" type="ORF">ACFQLX_17785</name>
</gene>
<comment type="caution">
    <text evidence="2">The sequence shown here is derived from an EMBL/GenBank/DDBJ whole genome shotgun (WGS) entry which is preliminary data.</text>
</comment>